<dbReference type="PATRIC" id="fig|1423.134.peg.152"/>
<dbReference type="Proteomes" id="UP000032247">
    <property type="component" value="Unassembled WGS sequence"/>
</dbReference>
<evidence type="ECO:0000313" key="2">
    <source>
        <dbReference type="EMBL" id="KIU11272.1"/>
    </source>
</evidence>
<accession>A0A063XDQ4</accession>
<dbReference type="Proteomes" id="UP000076442">
    <property type="component" value="Unassembled WGS sequence"/>
</dbReference>
<organism evidence="2 5">
    <name type="scientific">Bacillus subtilis</name>
    <dbReference type="NCBI Taxonomy" id="1423"/>
    <lineage>
        <taxon>Bacteria</taxon>
        <taxon>Bacillati</taxon>
        <taxon>Bacillota</taxon>
        <taxon>Bacilli</taxon>
        <taxon>Bacillales</taxon>
        <taxon>Bacillaceae</taxon>
        <taxon>Bacillus</taxon>
    </lineage>
</organism>
<dbReference type="RefSeq" id="WP_003231164.1">
    <property type="nucleotide sequence ID" value="NZ_AP024621.1"/>
</dbReference>
<keyword evidence="1" id="KW-0812">Transmembrane</keyword>
<name>A0A063XDQ4_BACIU</name>
<dbReference type="Proteomes" id="UP001214898">
    <property type="component" value="Chromosome"/>
</dbReference>
<evidence type="ECO:0000313" key="4">
    <source>
        <dbReference type="EMBL" id="WEY83452.1"/>
    </source>
</evidence>
<dbReference type="AlphaFoldDB" id="A0A063XDQ4"/>
<feature type="transmembrane region" description="Helical" evidence="1">
    <location>
        <begin position="28"/>
        <end position="46"/>
    </location>
</feature>
<dbReference type="STRING" id="483913.AN935_10430"/>
<protein>
    <submittedName>
        <fullName evidence="2">Uncharacterized protein</fullName>
    </submittedName>
</protein>
<keyword evidence="1" id="KW-1133">Transmembrane helix</keyword>
<evidence type="ECO:0000313" key="3">
    <source>
        <dbReference type="EMBL" id="KZD95340.1"/>
    </source>
</evidence>
<sequence length="47" mass="5622">MIAKMMEALDGERFDIIMEKTLKGMTRVMIWGCLPYFLYVLIRMFTN</sequence>
<evidence type="ECO:0000313" key="6">
    <source>
        <dbReference type="Proteomes" id="UP000076442"/>
    </source>
</evidence>
<reference evidence="3 6" key="2">
    <citation type="submission" date="2015-09" db="EMBL/GenBank/DDBJ databases">
        <title>Spore heat resistance.</title>
        <authorList>
            <person name="Boekhorst J."/>
            <person name="Berendsen E.M."/>
            <person name="Wells-Bennik M.H."/>
            <person name="Kuipers O.P."/>
        </authorList>
    </citation>
    <scope>NUCLEOTIDE SEQUENCE [LARGE SCALE GENOMIC DNA]</scope>
    <source>
        <strain evidence="3 6">B4122</strain>
    </source>
</reference>
<dbReference type="EMBL" id="CP120576">
    <property type="protein sequence ID" value="WEY83452.1"/>
    <property type="molecule type" value="Genomic_DNA"/>
</dbReference>
<reference evidence="2 5" key="1">
    <citation type="submission" date="2014-12" db="EMBL/GenBank/DDBJ databases">
        <title>Comparative genome analysis of Bacillus coagulans HM-08, Clostridium butyricum HM-68, Bacillus subtilis HM-66 and Bacillus licheniformis BL-09.</title>
        <authorList>
            <person name="Zhang H."/>
        </authorList>
    </citation>
    <scope>NUCLEOTIDE SEQUENCE [LARGE SCALE GENOMIC DNA]</scope>
    <source>
        <strain evidence="2 5">HM-66</strain>
    </source>
</reference>
<evidence type="ECO:0000313" key="5">
    <source>
        <dbReference type="Proteomes" id="UP000032247"/>
    </source>
</evidence>
<reference evidence="4" key="3">
    <citation type="submission" date="2023-03" db="EMBL/GenBank/DDBJ databases">
        <title>Complete genome sequences of 52 Bacillus and Priestia strains isolated from West-African fermentations and 26 reference strains from the DSMZ collection.</title>
        <authorList>
            <person name="Wiedenbein E.S."/>
            <person name="Canoy T.S."/>
            <person name="Hui Y."/>
            <person name="Parkouda C."/>
            <person name="Dawende C."/>
            <person name="Ametefe E."/>
            <person name="Jespersen L."/>
            <person name="Nielsen D.S."/>
        </authorList>
    </citation>
    <scope>NUCLEOTIDE SEQUENCE</scope>
    <source>
        <strain evidence="4">PRO56</strain>
    </source>
</reference>
<keyword evidence="1" id="KW-0472">Membrane</keyword>
<dbReference type="EMBL" id="JXBC01000003">
    <property type="protein sequence ID" value="KIU11272.1"/>
    <property type="molecule type" value="Genomic_DNA"/>
</dbReference>
<proteinExistence type="predicted"/>
<dbReference type="EMBL" id="LJZV01000001">
    <property type="protein sequence ID" value="KZD95340.1"/>
    <property type="molecule type" value="Genomic_DNA"/>
</dbReference>
<evidence type="ECO:0000256" key="1">
    <source>
        <dbReference type="SAM" id="Phobius"/>
    </source>
</evidence>
<dbReference type="SMR" id="A0A063XDQ4"/>
<gene>
    <name evidence="3" type="ORF">B4122_0312</name>
    <name evidence="4" type="ORF">P5633_13590</name>
    <name evidence="2" type="ORF">SC09_Contig24orf00193</name>
</gene>